<feature type="compositionally biased region" description="Polar residues" evidence="1">
    <location>
        <begin position="81"/>
        <end position="90"/>
    </location>
</feature>
<protein>
    <submittedName>
        <fullName evidence="2">Uncharacterized protein</fullName>
    </submittedName>
</protein>
<accession>A0ABR3HC64</accession>
<organism evidence="2 3">
    <name type="scientific">Loxostege sticticalis</name>
    <name type="common">Beet webworm moth</name>
    <dbReference type="NCBI Taxonomy" id="481309"/>
    <lineage>
        <taxon>Eukaryota</taxon>
        <taxon>Metazoa</taxon>
        <taxon>Ecdysozoa</taxon>
        <taxon>Arthropoda</taxon>
        <taxon>Hexapoda</taxon>
        <taxon>Insecta</taxon>
        <taxon>Pterygota</taxon>
        <taxon>Neoptera</taxon>
        <taxon>Endopterygota</taxon>
        <taxon>Lepidoptera</taxon>
        <taxon>Glossata</taxon>
        <taxon>Ditrysia</taxon>
        <taxon>Pyraloidea</taxon>
        <taxon>Crambidae</taxon>
        <taxon>Pyraustinae</taxon>
        <taxon>Loxostege</taxon>
    </lineage>
</organism>
<evidence type="ECO:0000256" key="1">
    <source>
        <dbReference type="SAM" id="MobiDB-lite"/>
    </source>
</evidence>
<name>A0ABR3HC64_LOXSC</name>
<evidence type="ECO:0000313" key="3">
    <source>
        <dbReference type="Proteomes" id="UP001549920"/>
    </source>
</evidence>
<reference evidence="2 3" key="1">
    <citation type="submission" date="2024-06" db="EMBL/GenBank/DDBJ databases">
        <title>A chromosome-level genome assembly of beet webworm, Loxostege sticticalis.</title>
        <authorList>
            <person name="Zhang Y."/>
        </authorList>
    </citation>
    <scope>NUCLEOTIDE SEQUENCE [LARGE SCALE GENOMIC DNA]</scope>
    <source>
        <strain evidence="2">AQ026</strain>
        <tissue evidence="2">Whole body</tissue>
    </source>
</reference>
<gene>
    <name evidence="2" type="ORF">ABMA27_008663</name>
</gene>
<keyword evidence="3" id="KW-1185">Reference proteome</keyword>
<proteinExistence type="predicted"/>
<comment type="caution">
    <text evidence="2">The sequence shown here is derived from an EMBL/GenBank/DDBJ whole genome shotgun (WGS) entry which is preliminary data.</text>
</comment>
<evidence type="ECO:0000313" key="2">
    <source>
        <dbReference type="EMBL" id="KAL0868007.1"/>
    </source>
</evidence>
<sequence>MTNVVMDPDKPKPLVKRPDVLRKLNAESLHLIERGLLGELPHKLRPHPLGPVRGQSNEVAVTRQPSFLSSCLPVIPDSPHSEQAGTPATSSDEESVTKLKKTFSFRDRLSRIGRFGKDKMDKHKIKTIAEDDTSSEISHRGDRSPKIDKNEHRNSKRFWIFGNKDNQEKKTTRHSNIYVRSKSFEFLPKALEEEEEEKKPEKSKRTLKTSISYVFGSSDSLDDWKSYDSFENPSNVYYDNDDGVFLKSIKEFPASESSTNNSSMSIGTSASSGIVVNMFKSQSVQDIMNEFNKAVEMFSESYLSDSEPYTRSGEVLPVAEKRKSSSFSTLPSPKVMQVNKASEISEDFKVELSRVLSVKRKSGVKSVRRGSVTDWFVLEDQATAAAKAEMNKYRRAQKKPINRVRRISSTKYVINKLRFTIYDVLKKKLLTRSRSNHLPVILSFKNTNLLGTSTKSFRSKKRRYFYCVPEIIFIFHELLLHCSHVASLGLRAGQQSTYPSPPTSRYFFSPHTIHIFICSCRDVDPGLVAISPQRGSSIFLGFHHQILIPDRKESSKSVHKWQSNRRINIKKTRSRVRSPQYKHLCA</sequence>
<dbReference type="EMBL" id="JBEUOH010000022">
    <property type="protein sequence ID" value="KAL0868007.1"/>
    <property type="molecule type" value="Genomic_DNA"/>
</dbReference>
<feature type="region of interest" description="Disordered" evidence="1">
    <location>
        <begin position="74"/>
        <end position="97"/>
    </location>
</feature>
<dbReference type="Proteomes" id="UP001549920">
    <property type="component" value="Unassembled WGS sequence"/>
</dbReference>